<protein>
    <submittedName>
        <fullName evidence="1">TIGR03790 family protein</fullName>
    </submittedName>
</protein>
<reference evidence="2" key="1">
    <citation type="journal article" date="2019" name="J. Bacteriol.">
        <title>A Mutagenic Screen Identifies a TonB-Dependent Receptor Required for the Lanthanide Metal Switch in the Type I Methanotroph 'Methylotuvimicrobium buryatense' 5GB1C.</title>
        <authorList>
            <person name="Groom J.D."/>
            <person name="Ford S.M."/>
            <person name="Pesesky M.W."/>
            <person name="Lidstrom M.E."/>
        </authorList>
    </citation>
    <scope>NUCLEOTIDE SEQUENCE [LARGE SCALE GENOMIC DNA]</scope>
    <source>
        <strain evidence="2">5GB1C</strain>
    </source>
</reference>
<evidence type="ECO:0000313" key="2">
    <source>
        <dbReference type="Proteomes" id="UP000305881"/>
    </source>
</evidence>
<dbReference type="InterPro" id="IPR022265">
    <property type="entry name" value="CHP03790"/>
</dbReference>
<dbReference type="AlphaFoldDB" id="A0A4P9UUC1"/>
<dbReference type="STRING" id="675511.GCA_000341735_03431"/>
<proteinExistence type="predicted"/>
<dbReference type="Proteomes" id="UP000305881">
    <property type="component" value="Chromosome"/>
</dbReference>
<organism evidence="1 2">
    <name type="scientific">Methylotuvimicrobium buryatense</name>
    <name type="common">Methylomicrobium buryatense</name>
    <dbReference type="NCBI Taxonomy" id="95641"/>
    <lineage>
        <taxon>Bacteria</taxon>
        <taxon>Pseudomonadati</taxon>
        <taxon>Pseudomonadota</taxon>
        <taxon>Gammaproteobacteria</taxon>
        <taxon>Methylococcales</taxon>
        <taxon>Methylococcaceae</taxon>
        <taxon>Methylotuvimicrobium</taxon>
    </lineage>
</organism>
<dbReference type="KEGG" id="mbur:EQU24_20030"/>
<name>A0A4P9UUC1_METBY</name>
<dbReference type="OrthoDB" id="420256at2"/>
<dbReference type="EMBL" id="CP035467">
    <property type="protein sequence ID" value="QCW84260.1"/>
    <property type="molecule type" value="Genomic_DNA"/>
</dbReference>
<dbReference type="NCBIfam" id="TIGR03790">
    <property type="entry name" value="TIGR03790 family protein"/>
    <property type="match status" value="1"/>
</dbReference>
<sequence>MGAWRQLERQGWRECRFCRSKNLPCCRHPRQAYPTPFLISKLGIAGTVGDHLTSTGGVLTGSKLSIIEWIEAGVTGSYGTVIEPCNFPEKFPHPGVLMFYYLRGSTLIEAYRKSVARPGQGIFIGKPLAKPFA</sequence>
<evidence type="ECO:0000313" key="1">
    <source>
        <dbReference type="EMBL" id="QCW84260.1"/>
    </source>
</evidence>
<gene>
    <name evidence="1" type="ORF">EQU24_20030</name>
</gene>
<accession>A0A4P9UUC1</accession>
<keyword evidence="2" id="KW-1185">Reference proteome</keyword>